<name>D2VUH9_NAEGR</name>
<dbReference type="AlphaFoldDB" id="D2VUH9"/>
<dbReference type="Proteomes" id="UP000006671">
    <property type="component" value="Unassembled WGS sequence"/>
</dbReference>
<dbReference type="GeneID" id="8854110"/>
<evidence type="ECO:0000313" key="2">
    <source>
        <dbReference type="EMBL" id="EFC39514.1"/>
    </source>
</evidence>
<protein>
    <submittedName>
        <fullName evidence="2">Predicted protein</fullName>
    </submittedName>
</protein>
<dbReference type="EMBL" id="GG738899">
    <property type="protein sequence ID" value="EFC39514.1"/>
    <property type="molecule type" value="Genomic_DNA"/>
</dbReference>
<gene>
    <name evidence="2" type="ORF">NAEGRDRAFT_81274</name>
</gene>
<accession>D2VUH9</accession>
<dbReference type="InParanoid" id="D2VUH9"/>
<reference evidence="2 3" key="1">
    <citation type="journal article" date="2010" name="Cell">
        <title>The genome of Naegleria gruberi illuminates early eukaryotic versatility.</title>
        <authorList>
            <person name="Fritz-Laylin L.K."/>
            <person name="Prochnik S.E."/>
            <person name="Ginger M.L."/>
            <person name="Dacks J.B."/>
            <person name="Carpenter M.L."/>
            <person name="Field M.C."/>
            <person name="Kuo A."/>
            <person name="Paredez A."/>
            <person name="Chapman J."/>
            <person name="Pham J."/>
            <person name="Shu S."/>
            <person name="Neupane R."/>
            <person name="Cipriano M."/>
            <person name="Mancuso J."/>
            <person name="Tu H."/>
            <person name="Salamov A."/>
            <person name="Lindquist E."/>
            <person name="Shapiro H."/>
            <person name="Lucas S."/>
            <person name="Grigoriev I.V."/>
            <person name="Cande W.Z."/>
            <person name="Fulton C."/>
            <person name="Rokhsar D.S."/>
            <person name="Dawson S.C."/>
        </authorList>
    </citation>
    <scope>NUCLEOTIDE SEQUENCE [LARGE SCALE GENOMIC DNA]</scope>
    <source>
        <strain evidence="2 3">NEG-M</strain>
    </source>
</reference>
<feature type="compositionally biased region" description="Polar residues" evidence="1">
    <location>
        <begin position="49"/>
        <end position="62"/>
    </location>
</feature>
<evidence type="ECO:0000256" key="1">
    <source>
        <dbReference type="SAM" id="MobiDB-lite"/>
    </source>
</evidence>
<feature type="region of interest" description="Disordered" evidence="1">
    <location>
        <begin position="98"/>
        <end position="118"/>
    </location>
</feature>
<feature type="compositionally biased region" description="Basic residues" evidence="1">
    <location>
        <begin position="106"/>
        <end position="116"/>
    </location>
</feature>
<proteinExistence type="predicted"/>
<dbReference type="VEuPathDB" id="AmoebaDB:NAEGRDRAFT_81274"/>
<dbReference type="KEGG" id="ngr:NAEGRDRAFT_81274"/>
<keyword evidence="3" id="KW-1185">Reference proteome</keyword>
<dbReference type="RefSeq" id="XP_002672258.1">
    <property type="nucleotide sequence ID" value="XM_002672212.1"/>
</dbReference>
<organism evidence="3">
    <name type="scientific">Naegleria gruberi</name>
    <name type="common">Amoeba</name>
    <dbReference type="NCBI Taxonomy" id="5762"/>
    <lineage>
        <taxon>Eukaryota</taxon>
        <taxon>Discoba</taxon>
        <taxon>Heterolobosea</taxon>
        <taxon>Tetramitia</taxon>
        <taxon>Eutetramitia</taxon>
        <taxon>Vahlkampfiidae</taxon>
        <taxon>Naegleria</taxon>
    </lineage>
</organism>
<sequence length="171" mass="18909">MRSWDDNFHCNEGVTPSQNCLVTLYSPSLNLSSPPQLFCNNTNSNGSLELGTTDSDISMKTDSNSSKKRKRKGSMDVTNIEDDSMVCSFLENLLQSNSNANTAQPKKNKQSKRTKRSSADVLAVIPQTTTSSYYTSAASTTAFANSLTYCNNNHYQTKYQMSVSYSTSFLK</sequence>
<feature type="region of interest" description="Disordered" evidence="1">
    <location>
        <begin position="49"/>
        <end position="77"/>
    </location>
</feature>
<evidence type="ECO:0000313" key="3">
    <source>
        <dbReference type="Proteomes" id="UP000006671"/>
    </source>
</evidence>